<gene>
    <name evidence="2" type="ORF">GSTENG00038312001</name>
</gene>
<accession>Q4TIF6</accession>
<sequence>RFRPTGAPAPAAWSVSPASWTGCPRGSPAVARRAEGRLHLLPGQHRVAALHPREPRVQTRLPRPVRPPGSHDS</sequence>
<evidence type="ECO:0000313" key="2">
    <source>
        <dbReference type="EMBL" id="CAF87326.1"/>
    </source>
</evidence>
<feature type="compositionally biased region" description="Low complexity" evidence="1">
    <location>
        <begin position="8"/>
        <end position="20"/>
    </location>
</feature>
<name>Q4TIF6_TETNG</name>
<evidence type="ECO:0000256" key="1">
    <source>
        <dbReference type="SAM" id="MobiDB-lite"/>
    </source>
</evidence>
<protein>
    <submittedName>
        <fullName evidence="2">(spotted green pufferfish) hypothetical protein</fullName>
    </submittedName>
</protein>
<dbReference type="AlphaFoldDB" id="Q4TIF6"/>
<feature type="region of interest" description="Disordered" evidence="1">
    <location>
        <begin position="1"/>
        <end position="28"/>
    </location>
</feature>
<reference evidence="2" key="2">
    <citation type="submission" date="2004-02" db="EMBL/GenBank/DDBJ databases">
        <authorList>
            <consortium name="Genoscope"/>
            <consortium name="Whitehead Institute Centre for Genome Research"/>
        </authorList>
    </citation>
    <scope>NUCLEOTIDE SEQUENCE</scope>
</reference>
<reference evidence="2" key="1">
    <citation type="journal article" date="2004" name="Nature">
        <title>Genome duplication in the teleost fish Tetraodon nigroviridis reveals the early vertebrate proto-karyotype.</title>
        <authorList>
            <person name="Jaillon O."/>
            <person name="Aury J.-M."/>
            <person name="Brunet F."/>
            <person name="Petit J.-L."/>
            <person name="Stange-Thomann N."/>
            <person name="Mauceli E."/>
            <person name="Bouneau L."/>
            <person name="Fischer C."/>
            <person name="Ozouf-Costaz C."/>
            <person name="Bernot A."/>
            <person name="Nicaud S."/>
            <person name="Jaffe D."/>
            <person name="Fisher S."/>
            <person name="Lutfalla G."/>
            <person name="Dossat C."/>
            <person name="Segurens B."/>
            <person name="Dasilva C."/>
            <person name="Salanoubat M."/>
            <person name="Levy M."/>
            <person name="Boudet N."/>
            <person name="Castellano S."/>
            <person name="Anthouard V."/>
            <person name="Jubin C."/>
            <person name="Castelli V."/>
            <person name="Katinka M."/>
            <person name="Vacherie B."/>
            <person name="Biemont C."/>
            <person name="Skalli Z."/>
            <person name="Cattolico L."/>
            <person name="Poulain J."/>
            <person name="De Berardinis V."/>
            <person name="Cruaud C."/>
            <person name="Duprat S."/>
            <person name="Brottier P."/>
            <person name="Coutanceau J.-P."/>
            <person name="Gouzy J."/>
            <person name="Parra G."/>
            <person name="Lardier G."/>
            <person name="Chapple C."/>
            <person name="McKernan K.J."/>
            <person name="McEwan P."/>
            <person name="Bosak S."/>
            <person name="Kellis M."/>
            <person name="Volff J.-N."/>
            <person name="Guigo R."/>
            <person name="Zody M.C."/>
            <person name="Mesirov J."/>
            <person name="Lindblad-Toh K."/>
            <person name="Birren B."/>
            <person name="Nusbaum C."/>
            <person name="Kahn D."/>
            <person name="Robinson-Rechavi M."/>
            <person name="Laudet V."/>
            <person name="Schachter V."/>
            <person name="Quetier F."/>
            <person name="Saurin W."/>
            <person name="Scarpelli C."/>
            <person name="Wincker P."/>
            <person name="Lander E.S."/>
            <person name="Weissenbach J."/>
            <person name="Roest Crollius H."/>
        </authorList>
    </citation>
    <scope>NUCLEOTIDE SEQUENCE [LARGE SCALE GENOMIC DNA]</scope>
</reference>
<dbReference type="EMBL" id="CAAE01002189">
    <property type="protein sequence ID" value="CAF87326.1"/>
    <property type="molecule type" value="Genomic_DNA"/>
</dbReference>
<feature type="region of interest" description="Disordered" evidence="1">
    <location>
        <begin position="43"/>
        <end position="73"/>
    </location>
</feature>
<organism evidence="2">
    <name type="scientific">Tetraodon nigroviridis</name>
    <name type="common">Spotted green pufferfish</name>
    <name type="synonym">Chelonodon nigroviridis</name>
    <dbReference type="NCBI Taxonomy" id="99883"/>
    <lineage>
        <taxon>Eukaryota</taxon>
        <taxon>Metazoa</taxon>
        <taxon>Chordata</taxon>
        <taxon>Craniata</taxon>
        <taxon>Vertebrata</taxon>
        <taxon>Euteleostomi</taxon>
        <taxon>Actinopterygii</taxon>
        <taxon>Neopterygii</taxon>
        <taxon>Teleostei</taxon>
        <taxon>Neoteleostei</taxon>
        <taxon>Acanthomorphata</taxon>
        <taxon>Eupercaria</taxon>
        <taxon>Tetraodontiformes</taxon>
        <taxon>Tetradontoidea</taxon>
        <taxon>Tetraodontidae</taxon>
        <taxon>Tetraodon</taxon>
    </lineage>
</organism>
<comment type="caution">
    <text evidence="2">The sequence shown here is derived from an EMBL/GenBank/DDBJ whole genome shotgun (WGS) entry which is preliminary data.</text>
</comment>
<feature type="non-terminal residue" evidence="2">
    <location>
        <position position="1"/>
    </location>
</feature>
<proteinExistence type="predicted"/>
<dbReference type="KEGG" id="tng:GSTEN00038312G001"/>